<comment type="caution">
    <text evidence="1">The sequence shown here is derived from an EMBL/GenBank/DDBJ whole genome shotgun (WGS) entry which is preliminary data.</text>
</comment>
<gene>
    <name evidence="1" type="ORF">GCM10007857_54940</name>
</gene>
<name>A0ABQ6B4M1_9BRAD</name>
<protein>
    <submittedName>
        <fullName evidence="1">Uncharacterized protein</fullName>
    </submittedName>
</protein>
<reference evidence="2" key="1">
    <citation type="journal article" date="2019" name="Int. J. Syst. Evol. Microbiol.">
        <title>The Global Catalogue of Microorganisms (GCM) 10K type strain sequencing project: providing services to taxonomists for standard genome sequencing and annotation.</title>
        <authorList>
            <consortium name="The Broad Institute Genomics Platform"/>
            <consortium name="The Broad Institute Genome Sequencing Center for Infectious Disease"/>
            <person name="Wu L."/>
            <person name="Ma J."/>
        </authorList>
    </citation>
    <scope>NUCLEOTIDE SEQUENCE [LARGE SCALE GENOMIC DNA]</scope>
    <source>
        <strain evidence="2">NBRC 102520</strain>
    </source>
</reference>
<dbReference type="EMBL" id="BSOW01000021">
    <property type="protein sequence ID" value="GLR88781.1"/>
    <property type="molecule type" value="Genomic_DNA"/>
</dbReference>
<sequence length="76" mass="7693">MWHEAARGEGAAGFGATGLAGGGSNCAEAVAESASNVTAAIANRIWFIRVPAEGRAVVEICRSLGEVKASRHPLGT</sequence>
<organism evidence="1 2">
    <name type="scientific">Bradyrhizobium iriomotense</name>
    <dbReference type="NCBI Taxonomy" id="441950"/>
    <lineage>
        <taxon>Bacteria</taxon>
        <taxon>Pseudomonadati</taxon>
        <taxon>Pseudomonadota</taxon>
        <taxon>Alphaproteobacteria</taxon>
        <taxon>Hyphomicrobiales</taxon>
        <taxon>Nitrobacteraceae</taxon>
        <taxon>Bradyrhizobium</taxon>
    </lineage>
</organism>
<evidence type="ECO:0000313" key="2">
    <source>
        <dbReference type="Proteomes" id="UP001156905"/>
    </source>
</evidence>
<keyword evidence="2" id="KW-1185">Reference proteome</keyword>
<proteinExistence type="predicted"/>
<dbReference type="Proteomes" id="UP001156905">
    <property type="component" value="Unassembled WGS sequence"/>
</dbReference>
<evidence type="ECO:0000313" key="1">
    <source>
        <dbReference type="EMBL" id="GLR88781.1"/>
    </source>
</evidence>
<accession>A0ABQ6B4M1</accession>